<dbReference type="Proteomes" id="UP000218327">
    <property type="component" value="Unassembled WGS sequence"/>
</dbReference>
<proteinExistence type="predicted"/>
<dbReference type="AlphaFoldDB" id="A0A2A5AGB5"/>
<evidence type="ECO:0000313" key="1">
    <source>
        <dbReference type="EMBL" id="PCJ18323.1"/>
    </source>
</evidence>
<evidence type="ECO:0008006" key="3">
    <source>
        <dbReference type="Google" id="ProtNLM"/>
    </source>
</evidence>
<gene>
    <name evidence="1" type="ORF">COA96_17035</name>
</gene>
<protein>
    <recommendedName>
        <fullName evidence="3">SprT-like domain-containing protein</fullName>
    </recommendedName>
</protein>
<evidence type="ECO:0000313" key="2">
    <source>
        <dbReference type="Proteomes" id="UP000218327"/>
    </source>
</evidence>
<accession>A0A2A5AGB5</accession>
<dbReference type="EMBL" id="NVVJ01000101">
    <property type="protein sequence ID" value="PCJ18323.1"/>
    <property type="molecule type" value="Genomic_DNA"/>
</dbReference>
<name>A0A2A5AGB5_9GAMM</name>
<reference evidence="2" key="1">
    <citation type="submission" date="2017-08" db="EMBL/GenBank/DDBJ databases">
        <title>A dynamic microbial community with high functional redundancy inhabits the cold, oxic subseafloor aquifer.</title>
        <authorList>
            <person name="Tully B.J."/>
            <person name="Wheat C.G."/>
            <person name="Glazer B.T."/>
            <person name="Huber J.A."/>
        </authorList>
    </citation>
    <scope>NUCLEOTIDE SEQUENCE [LARGE SCALE GENOMIC DNA]</scope>
</reference>
<comment type="caution">
    <text evidence="1">The sequence shown here is derived from an EMBL/GenBank/DDBJ whole genome shotgun (WGS) entry which is preliminary data.</text>
</comment>
<sequence>MTTKDIDVRDSQRGRVYNAEDKAFANHQSANHRYGCIKMARRYVDSITESKWWATQTYPRFAPGARETTYRSCHRHIVVKGKRGRGCWGYNSGRIVMGDERLWRWFLLHEIAHTIAHEEPAHGPQYCAVYLALVRRWIGRDAYLLLRSEFKAHGVRYKRPRKPPTDRQRQALRAGAAKLAEWRAANPRKRTGRMMCDRVYANGHTRGVYWKRMRYDWAMGDRSDMNWYYFACRRQCDGGLPTKHHFRTMRELDRWAHRLTPAELSDIRH</sequence>
<organism evidence="1 2">
    <name type="scientific">SAR86 cluster bacterium</name>
    <dbReference type="NCBI Taxonomy" id="2030880"/>
    <lineage>
        <taxon>Bacteria</taxon>
        <taxon>Pseudomonadati</taxon>
        <taxon>Pseudomonadota</taxon>
        <taxon>Gammaproteobacteria</taxon>
        <taxon>SAR86 cluster</taxon>
    </lineage>
</organism>